<gene>
    <name evidence="2" type="ORF">A2U01_0017979</name>
</gene>
<dbReference type="Gene3D" id="3.60.40.10">
    <property type="entry name" value="PPM-type phosphatase domain"/>
    <property type="match status" value="1"/>
</dbReference>
<dbReference type="SMART" id="SM00332">
    <property type="entry name" value="PP2Cc"/>
    <property type="match status" value="1"/>
</dbReference>
<protein>
    <recommendedName>
        <fullName evidence="1">PPM-type phosphatase domain-containing protein</fullName>
    </recommendedName>
</protein>
<accession>A0A392NAW4</accession>
<dbReference type="InterPro" id="IPR036457">
    <property type="entry name" value="PPM-type-like_dom_sf"/>
</dbReference>
<dbReference type="PANTHER" id="PTHR47992">
    <property type="entry name" value="PROTEIN PHOSPHATASE"/>
    <property type="match status" value="1"/>
</dbReference>
<dbReference type="Proteomes" id="UP000265520">
    <property type="component" value="Unassembled WGS sequence"/>
</dbReference>
<dbReference type="GO" id="GO:0004722">
    <property type="term" value="F:protein serine/threonine phosphatase activity"/>
    <property type="evidence" value="ECO:0007669"/>
    <property type="project" value="InterPro"/>
</dbReference>
<proteinExistence type="predicted"/>
<evidence type="ECO:0000313" key="2">
    <source>
        <dbReference type="EMBL" id="MCH96986.1"/>
    </source>
</evidence>
<keyword evidence="3" id="KW-1185">Reference proteome</keyword>
<dbReference type="AlphaFoldDB" id="A0A392NAW4"/>
<comment type="caution">
    <text evidence="2">The sequence shown here is derived from an EMBL/GenBank/DDBJ whole genome shotgun (WGS) entry which is preliminary data.</text>
</comment>
<dbReference type="InterPro" id="IPR015655">
    <property type="entry name" value="PP2C"/>
</dbReference>
<organism evidence="2 3">
    <name type="scientific">Trifolium medium</name>
    <dbReference type="NCBI Taxonomy" id="97028"/>
    <lineage>
        <taxon>Eukaryota</taxon>
        <taxon>Viridiplantae</taxon>
        <taxon>Streptophyta</taxon>
        <taxon>Embryophyta</taxon>
        <taxon>Tracheophyta</taxon>
        <taxon>Spermatophyta</taxon>
        <taxon>Magnoliopsida</taxon>
        <taxon>eudicotyledons</taxon>
        <taxon>Gunneridae</taxon>
        <taxon>Pentapetalae</taxon>
        <taxon>rosids</taxon>
        <taxon>fabids</taxon>
        <taxon>Fabales</taxon>
        <taxon>Fabaceae</taxon>
        <taxon>Papilionoideae</taxon>
        <taxon>50 kb inversion clade</taxon>
        <taxon>NPAAA clade</taxon>
        <taxon>Hologalegina</taxon>
        <taxon>IRL clade</taxon>
        <taxon>Trifolieae</taxon>
        <taxon>Trifolium</taxon>
    </lineage>
</organism>
<reference evidence="2 3" key="1">
    <citation type="journal article" date="2018" name="Front. Plant Sci.">
        <title>Red Clover (Trifolium pratense) and Zigzag Clover (T. medium) - A Picture of Genomic Similarities and Differences.</title>
        <authorList>
            <person name="Dluhosova J."/>
            <person name="Istvanek J."/>
            <person name="Nedelnik J."/>
            <person name="Repkova J."/>
        </authorList>
    </citation>
    <scope>NUCLEOTIDE SEQUENCE [LARGE SCALE GENOMIC DNA]</scope>
    <source>
        <strain evidence="3">cv. 10/8</strain>
        <tissue evidence="2">Leaf</tissue>
    </source>
</reference>
<name>A0A392NAW4_9FABA</name>
<dbReference type="InterPro" id="IPR001932">
    <property type="entry name" value="PPM-type_phosphatase-like_dom"/>
</dbReference>
<dbReference type="CDD" id="cd00143">
    <property type="entry name" value="PP2Cc"/>
    <property type="match status" value="1"/>
</dbReference>
<dbReference type="EMBL" id="LXQA010033810">
    <property type="protein sequence ID" value="MCH96986.1"/>
    <property type="molecule type" value="Genomic_DNA"/>
</dbReference>
<dbReference type="PROSITE" id="PS51746">
    <property type="entry name" value="PPM_2"/>
    <property type="match status" value="1"/>
</dbReference>
<dbReference type="SUPFAM" id="SSF81606">
    <property type="entry name" value="PP2C-like"/>
    <property type="match status" value="1"/>
</dbReference>
<sequence>MNMNILMQAVARLERAFMESAGRNIFVSSGCLICFIRRGTLYAANVGDSRAVLGSLKGVGKLQRLVVKQMVRDHNLRDGGDIQEQLRRLQPDTYDNLHTCLFLRDKGLIETTRCIGYAYLKKEINDESEIPIWERVPLRFTRPLLTSQPDVYSRILSNSDKFIIFGSSGFWKGISNKDAAKVVNTSPRDGIAERLATLALQNGAKRRGRTYSQLIGLPKSNQISGSDIRLHKYDQFRSAYHDDITVVVYLDNNRSNRAGVMLEMNSYSGCDDGFQQSEFTNFYNNANA</sequence>
<evidence type="ECO:0000259" key="1">
    <source>
        <dbReference type="PROSITE" id="PS51746"/>
    </source>
</evidence>
<evidence type="ECO:0000313" key="3">
    <source>
        <dbReference type="Proteomes" id="UP000265520"/>
    </source>
</evidence>
<dbReference type="Pfam" id="PF00481">
    <property type="entry name" value="PP2C"/>
    <property type="match status" value="1"/>
</dbReference>
<feature type="domain" description="PPM-type phosphatase" evidence="1">
    <location>
        <begin position="1"/>
        <end position="251"/>
    </location>
</feature>